<dbReference type="Pfam" id="PF07963">
    <property type="entry name" value="N_methyl"/>
    <property type="match status" value="1"/>
</dbReference>
<keyword evidence="1" id="KW-0812">Transmembrane</keyword>
<gene>
    <name evidence="2" type="ORF">SAMN06265338_12110</name>
</gene>
<keyword evidence="3" id="KW-1185">Reference proteome</keyword>
<feature type="transmembrane region" description="Helical" evidence="1">
    <location>
        <begin position="12"/>
        <end position="32"/>
    </location>
</feature>
<evidence type="ECO:0000313" key="3">
    <source>
        <dbReference type="Proteomes" id="UP000198418"/>
    </source>
</evidence>
<dbReference type="NCBIfam" id="TIGR02532">
    <property type="entry name" value="IV_pilin_GFxxxE"/>
    <property type="match status" value="1"/>
</dbReference>
<protein>
    <submittedName>
        <fullName evidence="2">Type II secretion system protein J (GspJ)</fullName>
    </submittedName>
</protein>
<sequence>MRPRRCDGFTLLEILVTLSLLAAVIATLAGGLRLGTRAWESARVGASLDEANLIVRALAGQLARAFPAKLPRADGSSIVAFDGGPEWCRFVALSDGMANWGGLVTTEIGRDDMRALDAWTQVFRESDFGVTRQGMRSIRLSDALLDLRFSYFGSPALGERPRWRDDWHAAPAPPRLVRLIVRLRGTSGPVESAVTVALPLR</sequence>
<proteinExistence type="predicted"/>
<dbReference type="AlphaFoldDB" id="A0A212SAJ2"/>
<keyword evidence="1" id="KW-1133">Transmembrane helix</keyword>
<dbReference type="InterPro" id="IPR012902">
    <property type="entry name" value="N_methyl_site"/>
</dbReference>
<evidence type="ECO:0000256" key="1">
    <source>
        <dbReference type="SAM" id="Phobius"/>
    </source>
</evidence>
<accession>A0A212SAJ2</accession>
<keyword evidence="1" id="KW-0472">Membrane</keyword>
<organism evidence="2 3">
    <name type="scientific">Rhodoblastus acidophilus</name>
    <name type="common">Rhodopseudomonas acidophila</name>
    <dbReference type="NCBI Taxonomy" id="1074"/>
    <lineage>
        <taxon>Bacteria</taxon>
        <taxon>Pseudomonadati</taxon>
        <taxon>Pseudomonadota</taxon>
        <taxon>Alphaproteobacteria</taxon>
        <taxon>Hyphomicrobiales</taxon>
        <taxon>Rhodoblastaceae</taxon>
        <taxon>Rhodoblastus</taxon>
    </lineage>
</organism>
<dbReference type="EMBL" id="FYDG01000021">
    <property type="protein sequence ID" value="SNB82543.1"/>
    <property type="molecule type" value="Genomic_DNA"/>
</dbReference>
<reference evidence="3" key="1">
    <citation type="submission" date="2017-06" db="EMBL/GenBank/DDBJ databases">
        <authorList>
            <person name="Varghese N."/>
            <person name="Submissions S."/>
        </authorList>
    </citation>
    <scope>NUCLEOTIDE SEQUENCE [LARGE SCALE GENOMIC DNA]</scope>
    <source>
        <strain evidence="3">DSM 137</strain>
    </source>
</reference>
<evidence type="ECO:0000313" key="2">
    <source>
        <dbReference type="EMBL" id="SNB82543.1"/>
    </source>
</evidence>
<name>A0A212SAJ2_RHOAC</name>
<dbReference type="RefSeq" id="WP_088522387.1">
    <property type="nucleotide sequence ID" value="NZ_FYDG01000021.1"/>
</dbReference>
<dbReference type="Proteomes" id="UP000198418">
    <property type="component" value="Unassembled WGS sequence"/>
</dbReference>